<protein>
    <submittedName>
        <fullName evidence="3">Dienelactone hydrolase and related enzymes</fullName>
    </submittedName>
</protein>
<dbReference type="AlphaFoldDB" id="E0XVD4"/>
<dbReference type="SUPFAM" id="SSF53474">
    <property type="entry name" value="alpha/beta-Hydrolases"/>
    <property type="match status" value="1"/>
</dbReference>
<dbReference type="EMBL" id="GU474887">
    <property type="protein sequence ID" value="ADI18375.1"/>
    <property type="molecule type" value="Genomic_DNA"/>
</dbReference>
<dbReference type="InterPro" id="IPR002925">
    <property type="entry name" value="Dienelactn_hydro"/>
</dbReference>
<dbReference type="GO" id="GO:0016787">
    <property type="term" value="F:hydrolase activity"/>
    <property type="evidence" value="ECO:0007669"/>
    <property type="project" value="UniProtKB-KW"/>
</dbReference>
<evidence type="ECO:0000256" key="1">
    <source>
        <dbReference type="SAM" id="MobiDB-lite"/>
    </source>
</evidence>
<dbReference type="InterPro" id="IPR029058">
    <property type="entry name" value="AB_hydrolase_fold"/>
</dbReference>
<dbReference type="Pfam" id="PF01738">
    <property type="entry name" value="DLH"/>
    <property type="match status" value="1"/>
</dbReference>
<proteinExistence type="predicted"/>
<evidence type="ECO:0000259" key="2">
    <source>
        <dbReference type="Pfam" id="PF01738"/>
    </source>
</evidence>
<reference evidence="3" key="1">
    <citation type="journal article" date="2011" name="Environ. Microbiol.">
        <title>Time-series analyses of Monterey Bay coastal microbial picoplankton using a 'genome proxy' microarray.</title>
        <authorList>
            <person name="Rich V.I."/>
            <person name="Pham V.D."/>
            <person name="Eppley J."/>
            <person name="Shi Y."/>
            <person name="DeLong E.F."/>
        </authorList>
    </citation>
    <scope>NUCLEOTIDE SEQUENCE</scope>
</reference>
<feature type="region of interest" description="Disordered" evidence="1">
    <location>
        <begin position="74"/>
        <end position="94"/>
    </location>
</feature>
<organism evidence="3">
    <name type="scientific">uncultured actinobacterium HF4000_04C13</name>
    <dbReference type="NCBI Taxonomy" id="711002"/>
    <lineage>
        <taxon>Bacteria</taxon>
        <taxon>Bacillati</taxon>
        <taxon>Actinomycetota</taxon>
        <taxon>Actinomycetes</taxon>
        <taxon>environmental samples</taxon>
    </lineage>
</organism>
<feature type="compositionally biased region" description="Low complexity" evidence="1">
    <location>
        <begin position="26"/>
        <end position="35"/>
    </location>
</feature>
<name>E0XVD4_9ACTN</name>
<dbReference type="Gene3D" id="3.40.50.1820">
    <property type="entry name" value="alpha/beta hydrolase"/>
    <property type="match status" value="1"/>
</dbReference>
<sequence>MRHHVDDGPEALHTPLSGPGCVQDEAGAAGAGHAARQATQGVHQAHGLRQPRRLAVQDGEGSLRRLVPWAEARATGRDHETVETVGEGPDGLGHGIRSVGGDRGPDDRPALGLAEGHQRGPRAILTYAVYHAVGNGQHLHVQRYPAPVVGPLVPGFGHGARVPERPRRAGQGYGRRMSVDELAGYEIGSFEHGGTSRTVLRTGSGPAVIVMAEMPGITPRVADFGRHVAAIGCTAVLPSLFGTPGRRPTPAYLVRSLVGGCVSREFTALMRRRTSPVTDWLRALGAFEHGRCGGPGIGAVGMCFTGGFALGMMLDDRMLAPVLSQPSLPLSLSARQRRSLGISDRDLEVVKERVADGVCVLGLRFSEDSMAPVERFDRLREELGDGFIGVELDSSPGNLHRISKRAHSVLTEELVHEPDHPTMEALERVLTHLGERLLV</sequence>
<evidence type="ECO:0000313" key="3">
    <source>
        <dbReference type="EMBL" id="ADI18375.1"/>
    </source>
</evidence>
<feature type="region of interest" description="Disordered" evidence="1">
    <location>
        <begin position="1"/>
        <end position="51"/>
    </location>
</feature>
<feature type="domain" description="Dienelactone hydrolase" evidence="2">
    <location>
        <begin position="205"/>
        <end position="317"/>
    </location>
</feature>
<keyword evidence="3" id="KW-0378">Hydrolase</keyword>
<accession>E0XVD4</accession>